<dbReference type="Proteomes" id="UP000276133">
    <property type="component" value="Unassembled WGS sequence"/>
</dbReference>
<feature type="compositionally biased region" description="Basic and acidic residues" evidence="1">
    <location>
        <begin position="417"/>
        <end position="429"/>
    </location>
</feature>
<feature type="compositionally biased region" description="Polar residues" evidence="1">
    <location>
        <begin position="440"/>
        <end position="454"/>
    </location>
</feature>
<dbReference type="STRING" id="10195.A0A3M7SCK8"/>
<gene>
    <name evidence="2" type="ORF">BpHYR1_050390</name>
</gene>
<feature type="region of interest" description="Disordered" evidence="1">
    <location>
        <begin position="99"/>
        <end position="205"/>
    </location>
</feature>
<sequence length="1184" mass="137334">MSAHKAAQIRLVFNDHNWDSTSSMNTSSDTTACNTTTQQQQQLQAYQNKANITNHHRNTTNQCQIAQTNTLLDSALHSVLHSANNSNIHIDHQTDHISNMYTANKPPSNTSGGTPGMFHPTWDEWKQRAQLSNEKANKSKHESVSSQHTNTHQHHQHLQHQQQQQQQHLNSTQTKSSCTSYTKEQRYNTKTQRQEEKMHAAATSPILIRNSSTNQLEYVNETSMRPRHYPVPGIDFVAVRPPSPVELSSCTLAKQPGLDFTIDQEAKTKATTTASVAYVENVQQKKIKTILSTRKESAPNLTGWRRCDSDSDSDAQNRLLARASGSIPIEYISIRRDPQPDQQKPSHTKHKKSITTGTNTSSDRGKRIAATNTNQDELPQYNLHVSLDSLLVKTRQEASTGTELKNRNASTETSQVAHKDAGTLTDAEKSPSPGPPPPHTQTEPANQQQVVYTQRKSRYTEWQRPVKAHERTYRLEILAKSPSTKHHSQLYEHHHHRHHHQSFRERTSRVDDDDKIIFGHGCTFLEDNYSRRSGSYPCLLTRPVVNTCGQFLRQTRTAYRPFVVERITFNQPEYELGVMPLKHTSFVDTDWTSEFSEFNNKFKQIFGTENQTANARRYYKYSRTTTENGHAANSFSRAPIVEIPVTPTATLAKINRREIILITHNGALPVTEQYKEYLENEKIVAWFAQNPGFFHPKLIAIPVGFINFHFNLKYYTIIEKFKKYGTKPWNDRKTLLYINFNEKTNLKERKRFLDIFSHFKGVKILKKRLNFEDYFNNLNDAKFVLCPRGVGIDTHRFYETVLMGAIPVVQNSTLISIYNKTNALILPSIENLNETMLINPEHFIKSMDFKRYIMYDCKEYSCSGFGDQLKGLMSTYALSLLTERKLIIRMTSKCDINRILKPNKIDWDFKQIENKKLSKKRVPLNSRNAYLQFKNTTSVFSEYSEIDLIVISSIYDFMKGLSENKHLKGKIESLGYKQENFKLAFQLKNWFDHLFKLTEKFQQKFDYYNYLMKPNKNKSKLICAQIRAGDARKSVEDEKKLFQKFWIFINSTFLVRNRSQDFNYSIFVTSDREAAKIDAKDFFRNKNKVFFFNDTSHHFVHTSNIKACNLVENIIFDFYMLRACDIGVVSHSGYGVLALWNRKEPFQNLFIYTNQNQEELKINYWNRKNLIFVKYSKLGDVYFL</sequence>
<evidence type="ECO:0000313" key="2">
    <source>
        <dbReference type="EMBL" id="RNA33250.1"/>
    </source>
</evidence>
<accession>A0A3M7SCK8</accession>
<evidence type="ECO:0008006" key="4">
    <source>
        <dbReference type="Google" id="ProtNLM"/>
    </source>
</evidence>
<comment type="caution">
    <text evidence="2">The sequence shown here is derived from an EMBL/GenBank/DDBJ whole genome shotgun (WGS) entry which is preliminary data.</text>
</comment>
<dbReference type="EMBL" id="REGN01001663">
    <property type="protein sequence ID" value="RNA33250.1"/>
    <property type="molecule type" value="Genomic_DNA"/>
</dbReference>
<reference evidence="2 3" key="1">
    <citation type="journal article" date="2018" name="Sci. Rep.">
        <title>Genomic signatures of local adaptation to the degree of environmental predictability in rotifers.</title>
        <authorList>
            <person name="Franch-Gras L."/>
            <person name="Hahn C."/>
            <person name="Garcia-Roger E.M."/>
            <person name="Carmona M.J."/>
            <person name="Serra M."/>
            <person name="Gomez A."/>
        </authorList>
    </citation>
    <scope>NUCLEOTIDE SEQUENCE [LARGE SCALE GENOMIC DNA]</scope>
    <source>
        <strain evidence="2">HYR1</strain>
    </source>
</reference>
<feature type="compositionally biased region" description="Polar residues" evidence="1">
    <location>
        <begin position="99"/>
        <end position="112"/>
    </location>
</feature>
<feature type="region of interest" description="Disordered" evidence="1">
    <location>
        <begin position="398"/>
        <end position="462"/>
    </location>
</feature>
<feature type="compositionally biased region" description="Basic and acidic residues" evidence="1">
    <location>
        <begin position="183"/>
        <end position="199"/>
    </location>
</feature>
<dbReference type="AlphaFoldDB" id="A0A3M7SCK8"/>
<name>A0A3M7SCK8_BRAPC</name>
<dbReference type="Gene3D" id="3.40.50.11350">
    <property type="match status" value="1"/>
</dbReference>
<feature type="region of interest" description="Disordered" evidence="1">
    <location>
        <begin position="330"/>
        <end position="366"/>
    </location>
</feature>
<feature type="compositionally biased region" description="Low complexity" evidence="1">
    <location>
        <begin position="159"/>
        <end position="174"/>
    </location>
</feature>
<proteinExistence type="predicted"/>
<protein>
    <recommendedName>
        <fullName evidence="4">Exostosin GT47 domain-containing protein</fullName>
    </recommendedName>
</protein>
<evidence type="ECO:0000256" key="1">
    <source>
        <dbReference type="SAM" id="MobiDB-lite"/>
    </source>
</evidence>
<organism evidence="2 3">
    <name type="scientific">Brachionus plicatilis</name>
    <name type="common">Marine rotifer</name>
    <name type="synonym">Brachionus muelleri</name>
    <dbReference type="NCBI Taxonomy" id="10195"/>
    <lineage>
        <taxon>Eukaryota</taxon>
        <taxon>Metazoa</taxon>
        <taxon>Spiralia</taxon>
        <taxon>Gnathifera</taxon>
        <taxon>Rotifera</taxon>
        <taxon>Eurotatoria</taxon>
        <taxon>Monogononta</taxon>
        <taxon>Pseudotrocha</taxon>
        <taxon>Ploima</taxon>
        <taxon>Brachionidae</taxon>
        <taxon>Brachionus</taxon>
    </lineage>
</organism>
<feature type="compositionally biased region" description="Polar residues" evidence="1">
    <location>
        <begin position="398"/>
        <end position="416"/>
    </location>
</feature>
<dbReference type="OrthoDB" id="9979734at2759"/>
<keyword evidence="3" id="KW-1185">Reference proteome</keyword>
<evidence type="ECO:0000313" key="3">
    <source>
        <dbReference type="Proteomes" id="UP000276133"/>
    </source>
</evidence>